<dbReference type="EMBL" id="CAJZBQ010000001">
    <property type="protein sequence ID" value="CAG9310091.1"/>
    <property type="molecule type" value="Genomic_DNA"/>
</dbReference>
<name>A0AAU9I9L9_9CILI</name>
<comment type="caution">
    <text evidence="1">The sequence shown here is derived from an EMBL/GenBank/DDBJ whole genome shotgun (WGS) entry which is preliminary data.</text>
</comment>
<protein>
    <submittedName>
        <fullName evidence="1">Uncharacterized protein</fullName>
    </submittedName>
</protein>
<sequence length="88" mass="10214">MYFRYLTVWTFLSKESAEFFIRIKNALDASEGKAVPENIILYENDRKKPTRLSVENKESGNMIFFQVVPGQSKITKGNVLYNCESLQQ</sequence>
<accession>A0AAU9I9L9</accession>
<dbReference type="Proteomes" id="UP001162131">
    <property type="component" value="Unassembled WGS sequence"/>
</dbReference>
<reference evidence="1" key="1">
    <citation type="submission" date="2021-09" db="EMBL/GenBank/DDBJ databases">
        <authorList>
            <consortium name="AG Swart"/>
            <person name="Singh M."/>
            <person name="Singh A."/>
            <person name="Seah K."/>
            <person name="Emmerich C."/>
        </authorList>
    </citation>
    <scope>NUCLEOTIDE SEQUENCE</scope>
    <source>
        <strain evidence="1">ATCC30299</strain>
    </source>
</reference>
<gene>
    <name evidence="1" type="ORF">BSTOLATCC_MIC406</name>
</gene>
<organism evidence="1 2">
    <name type="scientific">Blepharisma stoltei</name>
    <dbReference type="NCBI Taxonomy" id="1481888"/>
    <lineage>
        <taxon>Eukaryota</taxon>
        <taxon>Sar</taxon>
        <taxon>Alveolata</taxon>
        <taxon>Ciliophora</taxon>
        <taxon>Postciliodesmatophora</taxon>
        <taxon>Heterotrichea</taxon>
        <taxon>Heterotrichida</taxon>
        <taxon>Blepharismidae</taxon>
        <taxon>Blepharisma</taxon>
    </lineage>
</organism>
<dbReference type="AlphaFoldDB" id="A0AAU9I9L9"/>
<evidence type="ECO:0000313" key="1">
    <source>
        <dbReference type="EMBL" id="CAG9310091.1"/>
    </source>
</evidence>
<proteinExistence type="predicted"/>
<keyword evidence="2" id="KW-1185">Reference proteome</keyword>
<evidence type="ECO:0000313" key="2">
    <source>
        <dbReference type="Proteomes" id="UP001162131"/>
    </source>
</evidence>